<evidence type="ECO:0000313" key="3">
    <source>
        <dbReference type="Proteomes" id="UP000245423"/>
    </source>
</evidence>
<reference evidence="2 3" key="1">
    <citation type="submission" date="2016-11" db="EMBL/GenBank/DDBJ databases">
        <authorList>
            <person name="Manzoor S."/>
        </authorList>
    </citation>
    <scope>NUCLEOTIDE SEQUENCE [LARGE SCALE GENOMIC DNA]</scope>
    <source>
        <strain evidence="2">Clostridium ultunense strain Esp</strain>
    </source>
</reference>
<name>A0A1M4PJP9_9FIRM</name>
<sequence>MASIVYSIVYGPMGTGFTAAVQICNPVSNMFIVVSIFVSIILGLSLALTSPLY</sequence>
<gene>
    <name evidence="2" type="ORF">CUESP1_0277</name>
</gene>
<feature type="transmembrane region" description="Helical" evidence="1">
    <location>
        <begin position="30"/>
        <end position="49"/>
    </location>
</feature>
<dbReference type="AlphaFoldDB" id="A0A1M4PJP9"/>
<protein>
    <submittedName>
        <fullName evidence="2">Uncharacterized protein</fullName>
    </submittedName>
</protein>
<keyword evidence="3" id="KW-1185">Reference proteome</keyword>
<evidence type="ECO:0000313" key="2">
    <source>
        <dbReference type="EMBL" id="SHD75672.1"/>
    </source>
</evidence>
<organism evidence="2 3">
    <name type="scientific">[Clostridium] ultunense Esp</name>
    <dbReference type="NCBI Taxonomy" id="1288971"/>
    <lineage>
        <taxon>Bacteria</taxon>
        <taxon>Bacillati</taxon>
        <taxon>Bacillota</taxon>
        <taxon>Tissierellia</taxon>
        <taxon>Tissierellales</taxon>
        <taxon>Tepidimicrobiaceae</taxon>
        <taxon>Schnuerera</taxon>
    </lineage>
</organism>
<dbReference type="EMBL" id="LT669839">
    <property type="protein sequence ID" value="SHD75672.1"/>
    <property type="molecule type" value="Genomic_DNA"/>
</dbReference>
<keyword evidence="1" id="KW-1133">Transmembrane helix</keyword>
<evidence type="ECO:0000256" key="1">
    <source>
        <dbReference type="SAM" id="Phobius"/>
    </source>
</evidence>
<accession>A0A1M4PJP9</accession>
<keyword evidence="1" id="KW-0812">Transmembrane</keyword>
<proteinExistence type="predicted"/>
<keyword evidence="1" id="KW-0472">Membrane</keyword>
<dbReference type="Proteomes" id="UP000245423">
    <property type="component" value="Chromosome 1"/>
</dbReference>